<dbReference type="Pfam" id="PF07727">
    <property type="entry name" value="RVT_2"/>
    <property type="match status" value="1"/>
</dbReference>
<protein>
    <submittedName>
        <fullName evidence="3">Retrovirus-related Pol polyprotein from transposon TNT 1-94</fullName>
    </submittedName>
</protein>
<gene>
    <name evidence="3" type="ORF">Sango_0082900</name>
</gene>
<keyword evidence="1" id="KW-1133">Transmembrane helix</keyword>
<dbReference type="InterPro" id="IPR013103">
    <property type="entry name" value="RVT_2"/>
</dbReference>
<keyword evidence="1" id="KW-0812">Transmembrane</keyword>
<keyword evidence="1" id="KW-0472">Membrane</keyword>
<evidence type="ECO:0000259" key="2">
    <source>
        <dbReference type="Pfam" id="PF07727"/>
    </source>
</evidence>
<dbReference type="Proteomes" id="UP001289374">
    <property type="component" value="Unassembled WGS sequence"/>
</dbReference>
<evidence type="ECO:0000256" key="1">
    <source>
        <dbReference type="SAM" id="Phobius"/>
    </source>
</evidence>
<sequence>MDVKTAFLHGDLDEKIYKQQPAGFVDKSKPDYVCLLKKSYGLKQSPRQWNKKFDMFMHALNFKRNLTLYMLLVALVDICQMLVLLIGRLLNGFSALSTTEAEYIAATEAFKEALWLEGLIKEIGYLKQKITIFSDSFPLKVLVQGGVCYIFAHDHLCEALLTAHLLPWTAQSITTCLSLLHWFDPLLTRSTSIDPYLTRYLFYLSQTLKLCHSPNSLRRQLLFSLPQTVVFSLLASLASSPSTVFNGFDYLSHRLLLTLL</sequence>
<dbReference type="EMBL" id="JACGWL010000001">
    <property type="protein sequence ID" value="KAK4410099.1"/>
    <property type="molecule type" value="Genomic_DNA"/>
</dbReference>
<feature type="domain" description="Reverse transcriptase Ty1/copia-type" evidence="2">
    <location>
        <begin position="1"/>
        <end position="75"/>
    </location>
</feature>
<reference evidence="3" key="2">
    <citation type="journal article" date="2024" name="Plant">
        <title>Genomic evolution and insights into agronomic trait innovations of Sesamum species.</title>
        <authorList>
            <person name="Miao H."/>
            <person name="Wang L."/>
            <person name="Qu L."/>
            <person name="Liu H."/>
            <person name="Sun Y."/>
            <person name="Le M."/>
            <person name="Wang Q."/>
            <person name="Wei S."/>
            <person name="Zheng Y."/>
            <person name="Lin W."/>
            <person name="Duan Y."/>
            <person name="Cao H."/>
            <person name="Xiong S."/>
            <person name="Wang X."/>
            <person name="Wei L."/>
            <person name="Li C."/>
            <person name="Ma Q."/>
            <person name="Ju M."/>
            <person name="Zhao R."/>
            <person name="Li G."/>
            <person name="Mu C."/>
            <person name="Tian Q."/>
            <person name="Mei H."/>
            <person name="Zhang T."/>
            <person name="Gao T."/>
            <person name="Zhang H."/>
        </authorList>
    </citation>
    <scope>NUCLEOTIDE SEQUENCE</scope>
    <source>
        <strain evidence="3">K16</strain>
    </source>
</reference>
<accession>A0AAE1XES1</accession>
<evidence type="ECO:0000313" key="3">
    <source>
        <dbReference type="EMBL" id="KAK4410099.1"/>
    </source>
</evidence>
<comment type="caution">
    <text evidence="3">The sequence shown here is derived from an EMBL/GenBank/DDBJ whole genome shotgun (WGS) entry which is preliminary data.</text>
</comment>
<dbReference type="AlphaFoldDB" id="A0AAE1XES1"/>
<reference evidence="3" key="1">
    <citation type="submission" date="2020-06" db="EMBL/GenBank/DDBJ databases">
        <authorList>
            <person name="Li T."/>
            <person name="Hu X."/>
            <person name="Zhang T."/>
            <person name="Song X."/>
            <person name="Zhang H."/>
            <person name="Dai N."/>
            <person name="Sheng W."/>
            <person name="Hou X."/>
            <person name="Wei L."/>
        </authorList>
    </citation>
    <scope>NUCLEOTIDE SEQUENCE</scope>
    <source>
        <strain evidence="3">K16</strain>
        <tissue evidence="3">Leaf</tissue>
    </source>
</reference>
<name>A0AAE1XES1_9LAMI</name>
<organism evidence="3 4">
    <name type="scientific">Sesamum angolense</name>
    <dbReference type="NCBI Taxonomy" id="2727404"/>
    <lineage>
        <taxon>Eukaryota</taxon>
        <taxon>Viridiplantae</taxon>
        <taxon>Streptophyta</taxon>
        <taxon>Embryophyta</taxon>
        <taxon>Tracheophyta</taxon>
        <taxon>Spermatophyta</taxon>
        <taxon>Magnoliopsida</taxon>
        <taxon>eudicotyledons</taxon>
        <taxon>Gunneridae</taxon>
        <taxon>Pentapetalae</taxon>
        <taxon>asterids</taxon>
        <taxon>lamiids</taxon>
        <taxon>Lamiales</taxon>
        <taxon>Pedaliaceae</taxon>
        <taxon>Sesamum</taxon>
    </lineage>
</organism>
<keyword evidence="4" id="KW-1185">Reference proteome</keyword>
<proteinExistence type="predicted"/>
<evidence type="ECO:0000313" key="4">
    <source>
        <dbReference type="Proteomes" id="UP001289374"/>
    </source>
</evidence>
<feature type="transmembrane region" description="Helical" evidence="1">
    <location>
        <begin position="66"/>
        <end position="90"/>
    </location>
</feature>